<name>A0A0A8ZR50_ARUDO</name>
<dbReference type="AlphaFoldDB" id="A0A0A8ZR50"/>
<organism evidence="1">
    <name type="scientific">Arundo donax</name>
    <name type="common">Giant reed</name>
    <name type="synonym">Donax arundinaceus</name>
    <dbReference type="NCBI Taxonomy" id="35708"/>
    <lineage>
        <taxon>Eukaryota</taxon>
        <taxon>Viridiplantae</taxon>
        <taxon>Streptophyta</taxon>
        <taxon>Embryophyta</taxon>
        <taxon>Tracheophyta</taxon>
        <taxon>Spermatophyta</taxon>
        <taxon>Magnoliopsida</taxon>
        <taxon>Liliopsida</taxon>
        <taxon>Poales</taxon>
        <taxon>Poaceae</taxon>
        <taxon>PACMAD clade</taxon>
        <taxon>Arundinoideae</taxon>
        <taxon>Arundineae</taxon>
        <taxon>Arundo</taxon>
    </lineage>
</organism>
<accession>A0A0A8ZR50</accession>
<reference evidence="1" key="1">
    <citation type="submission" date="2014-09" db="EMBL/GenBank/DDBJ databases">
        <authorList>
            <person name="Magalhaes I.L.F."/>
            <person name="Oliveira U."/>
            <person name="Santos F.R."/>
            <person name="Vidigal T.H.D.A."/>
            <person name="Brescovit A.D."/>
            <person name="Santos A.J."/>
        </authorList>
    </citation>
    <scope>NUCLEOTIDE SEQUENCE</scope>
    <source>
        <tissue evidence="1">Shoot tissue taken approximately 20 cm above the soil surface</tissue>
    </source>
</reference>
<sequence length="22" mass="2351">MTTRAGPTSADKAFLSYPYCVA</sequence>
<proteinExistence type="predicted"/>
<evidence type="ECO:0000313" key="1">
    <source>
        <dbReference type="EMBL" id="JAD41271.1"/>
    </source>
</evidence>
<reference evidence="1" key="2">
    <citation type="journal article" date="2015" name="Data Brief">
        <title>Shoot transcriptome of the giant reed, Arundo donax.</title>
        <authorList>
            <person name="Barrero R.A."/>
            <person name="Guerrero F.D."/>
            <person name="Moolhuijzen P."/>
            <person name="Goolsby J.A."/>
            <person name="Tidwell J."/>
            <person name="Bellgard S.E."/>
            <person name="Bellgard M.I."/>
        </authorList>
    </citation>
    <scope>NUCLEOTIDE SEQUENCE</scope>
    <source>
        <tissue evidence="1">Shoot tissue taken approximately 20 cm above the soil surface</tissue>
    </source>
</reference>
<protein>
    <submittedName>
        <fullName evidence="1">Uncharacterized protein</fullName>
    </submittedName>
</protein>
<dbReference type="EMBL" id="GBRH01256624">
    <property type="protein sequence ID" value="JAD41271.1"/>
    <property type="molecule type" value="Transcribed_RNA"/>
</dbReference>